<dbReference type="GO" id="GO:0034727">
    <property type="term" value="P:piecemeal microautophagy of the nucleus"/>
    <property type="evidence" value="ECO:0007669"/>
    <property type="project" value="TreeGrafter"/>
</dbReference>
<evidence type="ECO:0000259" key="2">
    <source>
        <dbReference type="PROSITE" id="PS50011"/>
    </source>
</evidence>
<feature type="compositionally biased region" description="Low complexity" evidence="1">
    <location>
        <begin position="208"/>
        <end position="235"/>
    </location>
</feature>
<dbReference type="GO" id="GO:0061709">
    <property type="term" value="P:reticulophagy"/>
    <property type="evidence" value="ECO:0007669"/>
    <property type="project" value="TreeGrafter"/>
</dbReference>
<dbReference type="PANTHER" id="PTHR24348">
    <property type="entry name" value="SERINE/THREONINE-PROTEIN KINASE UNC-51-RELATED"/>
    <property type="match status" value="1"/>
</dbReference>
<dbReference type="GO" id="GO:0004674">
    <property type="term" value="F:protein serine/threonine kinase activity"/>
    <property type="evidence" value="ECO:0007669"/>
    <property type="project" value="InterPro"/>
</dbReference>
<dbReference type="Gene3D" id="1.10.510.10">
    <property type="entry name" value="Transferase(Phosphotransferase) domain 1"/>
    <property type="match status" value="1"/>
</dbReference>
<dbReference type="AlphaFoldDB" id="A0A6I9Y2N0"/>
<protein>
    <submittedName>
        <fullName evidence="4">Serine/threonine-protein kinase ULK1-like</fullName>
    </submittedName>
</protein>
<evidence type="ECO:0000313" key="3">
    <source>
        <dbReference type="Proteomes" id="UP000504617"/>
    </source>
</evidence>
<organism evidence="3 4">
    <name type="scientific">Thamnophis sirtalis</name>
    <dbReference type="NCBI Taxonomy" id="35019"/>
    <lineage>
        <taxon>Eukaryota</taxon>
        <taxon>Metazoa</taxon>
        <taxon>Chordata</taxon>
        <taxon>Craniata</taxon>
        <taxon>Vertebrata</taxon>
        <taxon>Euteleostomi</taxon>
        <taxon>Lepidosauria</taxon>
        <taxon>Squamata</taxon>
        <taxon>Bifurcata</taxon>
        <taxon>Unidentata</taxon>
        <taxon>Episquamata</taxon>
        <taxon>Toxicofera</taxon>
        <taxon>Serpentes</taxon>
        <taxon>Colubroidea</taxon>
        <taxon>Colubridae</taxon>
        <taxon>Natricinae</taxon>
        <taxon>Thamnophis</taxon>
    </lineage>
</organism>
<dbReference type="InterPro" id="IPR011009">
    <property type="entry name" value="Kinase-like_dom_sf"/>
</dbReference>
<dbReference type="InterPro" id="IPR000719">
    <property type="entry name" value="Prot_kinase_dom"/>
</dbReference>
<dbReference type="RefSeq" id="XP_013920826.1">
    <property type="nucleotide sequence ID" value="XM_014065351.1"/>
</dbReference>
<name>A0A6I9Y2N0_9SAUR</name>
<dbReference type="GO" id="GO:0005829">
    <property type="term" value="C:cytosol"/>
    <property type="evidence" value="ECO:0007669"/>
    <property type="project" value="TreeGrafter"/>
</dbReference>
<dbReference type="GO" id="GO:0000045">
    <property type="term" value="P:autophagosome assembly"/>
    <property type="evidence" value="ECO:0007669"/>
    <property type="project" value="TreeGrafter"/>
</dbReference>
<dbReference type="Pfam" id="PF00069">
    <property type="entry name" value="Pkinase"/>
    <property type="match status" value="1"/>
</dbReference>
<dbReference type="InterPro" id="IPR045269">
    <property type="entry name" value="Atg1-like"/>
</dbReference>
<feature type="domain" description="Protein kinase" evidence="2">
    <location>
        <begin position="1"/>
        <end position="195"/>
    </location>
</feature>
<dbReference type="GO" id="GO:0005524">
    <property type="term" value="F:ATP binding"/>
    <property type="evidence" value="ECO:0007669"/>
    <property type="project" value="InterPro"/>
</dbReference>
<accession>A0A6I9Y2N0</accession>
<dbReference type="SUPFAM" id="SSF56112">
    <property type="entry name" value="Protein kinase-like (PK-like)"/>
    <property type="match status" value="1"/>
</dbReference>
<sequence>MANSVYLVMEYCNGGDLADYLHSMRTLSEDTIRLFFQQIAGAMRVLHSKGIIHRDLKPQNILLSFTGSKKLNPNNIRIKIADFGFARYLQNNMMAATLCGSPMYMAPEVIMSQHYDAKADLWSIGTIIYQCLTGKAPFQASSPQDLRLFYEKNKLLVPNIPRETSAHLRQLLLGLLQRNYKDRMDFDEFFHHPFLDASTSMKKSASVPMPSYPSLGSGSSSSSSSTSHLASPPSLGEMPHLQEKTPASPQPGSPAFLHRSKESAESSSKNSSCDTDDFVMVPAQFTSKRSLMLKLGGTWVEHGW</sequence>
<dbReference type="GO" id="GO:0048671">
    <property type="term" value="P:negative regulation of collateral sprouting"/>
    <property type="evidence" value="ECO:0007669"/>
    <property type="project" value="TreeGrafter"/>
</dbReference>
<dbReference type="GeneID" id="106548047"/>
<dbReference type="PROSITE" id="PS50011">
    <property type="entry name" value="PROTEIN_KINASE_DOM"/>
    <property type="match status" value="1"/>
</dbReference>
<dbReference type="KEGG" id="tsr:106548047"/>
<evidence type="ECO:0000313" key="4">
    <source>
        <dbReference type="RefSeq" id="XP_013920826.1"/>
    </source>
</evidence>
<dbReference type="Proteomes" id="UP000504617">
    <property type="component" value="Unplaced"/>
</dbReference>
<dbReference type="GO" id="GO:0000422">
    <property type="term" value="P:autophagy of mitochondrion"/>
    <property type="evidence" value="ECO:0007669"/>
    <property type="project" value="TreeGrafter"/>
</dbReference>
<dbReference type="GO" id="GO:0048675">
    <property type="term" value="P:axon extension"/>
    <property type="evidence" value="ECO:0007669"/>
    <property type="project" value="TreeGrafter"/>
</dbReference>
<dbReference type="SMART" id="SM00220">
    <property type="entry name" value="S_TKc"/>
    <property type="match status" value="1"/>
</dbReference>
<evidence type="ECO:0000256" key="1">
    <source>
        <dbReference type="SAM" id="MobiDB-lite"/>
    </source>
</evidence>
<dbReference type="OrthoDB" id="346907at2759"/>
<dbReference type="PANTHER" id="PTHR24348:SF19">
    <property type="entry name" value="SERINE_THREONINE-PROTEIN KINASE ULK1"/>
    <property type="match status" value="1"/>
</dbReference>
<gene>
    <name evidence="4" type="primary">LOC106548047</name>
</gene>
<dbReference type="FunFam" id="1.10.510.10:FF:000128">
    <property type="entry name" value="serine/threonine-protein kinase ULK2 isoform X2"/>
    <property type="match status" value="1"/>
</dbReference>
<proteinExistence type="predicted"/>
<reference evidence="4" key="1">
    <citation type="submission" date="2025-08" db="UniProtKB">
        <authorList>
            <consortium name="RefSeq"/>
        </authorList>
    </citation>
    <scope>IDENTIFICATION</scope>
</reference>
<dbReference type="InterPro" id="IPR008271">
    <property type="entry name" value="Ser/Thr_kinase_AS"/>
</dbReference>
<dbReference type="GO" id="GO:0042594">
    <property type="term" value="P:response to starvation"/>
    <property type="evidence" value="ECO:0007669"/>
    <property type="project" value="TreeGrafter"/>
</dbReference>
<dbReference type="GO" id="GO:0034045">
    <property type="term" value="C:phagophore assembly site membrane"/>
    <property type="evidence" value="ECO:0007669"/>
    <property type="project" value="TreeGrafter"/>
</dbReference>
<keyword evidence="3" id="KW-1185">Reference proteome</keyword>
<dbReference type="PROSITE" id="PS00108">
    <property type="entry name" value="PROTEIN_KINASE_ST"/>
    <property type="match status" value="1"/>
</dbReference>
<feature type="region of interest" description="Disordered" evidence="1">
    <location>
        <begin position="206"/>
        <end position="275"/>
    </location>
</feature>
<dbReference type="GO" id="GO:0005776">
    <property type="term" value="C:autophagosome"/>
    <property type="evidence" value="ECO:0007669"/>
    <property type="project" value="TreeGrafter"/>
</dbReference>
<dbReference type="GO" id="GO:0010508">
    <property type="term" value="P:positive regulation of autophagy"/>
    <property type="evidence" value="ECO:0007669"/>
    <property type="project" value="TreeGrafter"/>
</dbReference>